<comment type="caution">
    <text evidence="1">The sequence shown here is derived from an EMBL/GenBank/DDBJ whole genome shotgun (WGS) entry which is preliminary data.</text>
</comment>
<accession>A0AAV1ZCN3</accession>
<keyword evidence="2" id="KW-1185">Reference proteome</keyword>
<dbReference type="AlphaFoldDB" id="A0AAV1ZCN3"/>
<protein>
    <submittedName>
        <fullName evidence="1">Uncharacterized protein</fullName>
    </submittedName>
</protein>
<feature type="non-terminal residue" evidence="1">
    <location>
        <position position="1"/>
    </location>
</feature>
<evidence type="ECO:0000313" key="2">
    <source>
        <dbReference type="Proteomes" id="UP001497382"/>
    </source>
</evidence>
<proteinExistence type="predicted"/>
<evidence type="ECO:0000313" key="1">
    <source>
        <dbReference type="EMBL" id="CAL1269462.1"/>
    </source>
</evidence>
<dbReference type="EMBL" id="CAXIEN010000041">
    <property type="protein sequence ID" value="CAL1269462.1"/>
    <property type="molecule type" value="Genomic_DNA"/>
</dbReference>
<sequence length="43" mass="4922">DVKTKILKAEEEESSGGHVEIYRCVSGFRIAHYSVFCSRKTFL</sequence>
<organism evidence="1 2">
    <name type="scientific">Larinioides sclopetarius</name>
    <dbReference type="NCBI Taxonomy" id="280406"/>
    <lineage>
        <taxon>Eukaryota</taxon>
        <taxon>Metazoa</taxon>
        <taxon>Ecdysozoa</taxon>
        <taxon>Arthropoda</taxon>
        <taxon>Chelicerata</taxon>
        <taxon>Arachnida</taxon>
        <taxon>Araneae</taxon>
        <taxon>Araneomorphae</taxon>
        <taxon>Entelegynae</taxon>
        <taxon>Araneoidea</taxon>
        <taxon>Araneidae</taxon>
        <taxon>Larinioides</taxon>
    </lineage>
</organism>
<gene>
    <name evidence="1" type="ORF">LARSCL_LOCUS4741</name>
</gene>
<name>A0AAV1ZCN3_9ARAC</name>
<reference evidence="1 2" key="1">
    <citation type="submission" date="2024-04" db="EMBL/GenBank/DDBJ databases">
        <authorList>
            <person name="Rising A."/>
            <person name="Reimegard J."/>
            <person name="Sonavane S."/>
            <person name="Akerstrom W."/>
            <person name="Nylinder S."/>
            <person name="Hedman E."/>
            <person name="Kallberg Y."/>
        </authorList>
    </citation>
    <scope>NUCLEOTIDE SEQUENCE [LARGE SCALE GENOMIC DNA]</scope>
</reference>
<dbReference type="Proteomes" id="UP001497382">
    <property type="component" value="Unassembled WGS sequence"/>
</dbReference>